<gene>
    <name evidence="3" type="ORF">ACEUDJ_16470</name>
</gene>
<keyword evidence="1" id="KW-0175">Coiled coil</keyword>
<dbReference type="InterPro" id="IPR046866">
    <property type="entry name" value="FapA_N"/>
</dbReference>
<proteinExistence type="predicted"/>
<name>A0ABW9GW45_9GAMM</name>
<evidence type="ECO:0000256" key="1">
    <source>
        <dbReference type="SAM" id="Coils"/>
    </source>
</evidence>
<evidence type="ECO:0000313" key="3">
    <source>
        <dbReference type="EMBL" id="MFM4894443.1"/>
    </source>
</evidence>
<comment type="caution">
    <text evidence="3">The sequence shown here is derived from an EMBL/GenBank/DDBJ whole genome shotgun (WGS) entry which is preliminary data.</text>
</comment>
<feature type="domain" description="Flagellar Assembly Protein A N-terminal region" evidence="2">
    <location>
        <begin position="87"/>
        <end position="263"/>
    </location>
</feature>
<dbReference type="EMBL" id="JBGXBU010000008">
    <property type="protein sequence ID" value="MFM4894443.1"/>
    <property type="molecule type" value="Genomic_DNA"/>
</dbReference>
<dbReference type="GeneID" id="97221726"/>
<evidence type="ECO:0000259" key="2">
    <source>
        <dbReference type="Pfam" id="PF20250"/>
    </source>
</evidence>
<dbReference type="Pfam" id="PF20250">
    <property type="entry name" value="FapA_N"/>
    <property type="match status" value="1"/>
</dbReference>
<dbReference type="PANTHER" id="PTHR38032:SF1">
    <property type="entry name" value="RNA-BINDING PROTEIN KHPB N-TERMINAL DOMAIN-CONTAINING PROTEIN"/>
    <property type="match status" value="1"/>
</dbReference>
<sequence length="555" mass="60395">MLNKEWLQLSADMELACLRILPGLDEPVREADVLTLLLSSNCRRYQPLHEGIKQVVSLLNTLQAKPDAPIPPNPVPIARRQDARLMILVDSDKMTARAQITCDWGGKPLTLDALQQALGESEVNSGVQGILLEQAVKLAREGAPGSLIQPAIAYGIAPIAGQDTRFERLVDTPSDRILKPQETENGKVDLRDLGTLVTVRAGEPLMRRHPATQGSPGLTVTGQTLPVKPGKELAMVPGVGTEIASDDPNLLLASRPGLPCLEKQGMRVDDVLSLKQVDARSGHVTFEGALIISGDVFAGMRIRASGDVVIGGFVEGADIESGGAITVRHGVIGRKTEDDDPLCRLSAQGEIHAAYAQYARLEAGGNIHIQTQLTHCHTRSGQDLRVGDSAMRKGTLLGGISIANRQIQAPSIGASAANHTRLQILGGYFSHKQQEQELKQRKQSCRDQLLKVQDLLLKLLQLPREKRNPETLDKIKTLRQQYLGQSKGLDAKLDEAQQALQQLLGEMEITATQRLYAGVEVELANSSYRVDIDHGPIRIAFKQEQIVLQPLEGRK</sequence>
<dbReference type="InterPro" id="IPR046865">
    <property type="entry name" value="FapA_b_solenoid"/>
</dbReference>
<keyword evidence="4" id="KW-1185">Reference proteome</keyword>
<feature type="coiled-coil region" evidence="1">
    <location>
        <begin position="486"/>
        <end position="513"/>
    </location>
</feature>
<evidence type="ECO:0000313" key="4">
    <source>
        <dbReference type="Proteomes" id="UP001630969"/>
    </source>
</evidence>
<dbReference type="Proteomes" id="UP001630969">
    <property type="component" value="Unassembled WGS sequence"/>
</dbReference>
<reference evidence="3 4" key="1">
    <citation type="submission" date="2024-09" db="EMBL/GenBank/DDBJ databases">
        <title>Aeromonas strains Genome sequencing and assembly.</title>
        <authorList>
            <person name="Hu X."/>
            <person name="Tang B."/>
        </authorList>
    </citation>
    <scope>NUCLEOTIDE SEQUENCE [LARGE SCALE GENOMIC DNA]</scope>
    <source>
        <strain evidence="3 4">NB23SCDHY001</strain>
    </source>
</reference>
<organism evidence="3 4">
    <name type="scientific">Aeromonas bivalvium</name>
    <dbReference type="NCBI Taxonomy" id="440079"/>
    <lineage>
        <taxon>Bacteria</taxon>
        <taxon>Pseudomonadati</taxon>
        <taxon>Pseudomonadota</taxon>
        <taxon>Gammaproteobacteria</taxon>
        <taxon>Aeromonadales</taxon>
        <taxon>Aeromonadaceae</taxon>
        <taxon>Aeromonas</taxon>
    </lineage>
</organism>
<dbReference type="PANTHER" id="PTHR38032">
    <property type="entry name" value="POLYMERASE-RELATED"/>
    <property type="match status" value="1"/>
</dbReference>
<protein>
    <submittedName>
        <fullName evidence="3">DUF342 domain-containing protein</fullName>
    </submittedName>
</protein>
<dbReference type="RefSeq" id="WP_408791483.1">
    <property type="nucleotide sequence ID" value="NZ_JBGXBU010000008.1"/>
</dbReference>
<dbReference type="Pfam" id="PF03961">
    <property type="entry name" value="FapA"/>
    <property type="match status" value="1"/>
</dbReference>
<dbReference type="InterPro" id="IPR005646">
    <property type="entry name" value="FapA"/>
</dbReference>
<accession>A0ABW9GW45</accession>